<proteinExistence type="predicted"/>
<evidence type="ECO:0000313" key="5">
    <source>
        <dbReference type="Proteomes" id="UP000612808"/>
    </source>
</evidence>
<dbReference type="PROSITE" id="PS51186">
    <property type="entry name" value="GNAT"/>
    <property type="match status" value="1"/>
</dbReference>
<dbReference type="RefSeq" id="WP_239077022.1">
    <property type="nucleotide sequence ID" value="NZ_BAAAZM010000012.1"/>
</dbReference>
<dbReference type="Gene3D" id="3.40.630.30">
    <property type="match status" value="1"/>
</dbReference>
<protein>
    <submittedName>
        <fullName evidence="4">N-acetyltransferase</fullName>
    </submittedName>
</protein>
<feature type="domain" description="N-acetyltransferase" evidence="3">
    <location>
        <begin position="14"/>
        <end position="155"/>
    </location>
</feature>
<dbReference type="PANTHER" id="PTHR43877:SF5">
    <property type="entry name" value="BLL8307 PROTEIN"/>
    <property type="match status" value="1"/>
</dbReference>
<dbReference type="InterPro" id="IPR050832">
    <property type="entry name" value="Bact_Acetyltransf"/>
</dbReference>
<evidence type="ECO:0000256" key="2">
    <source>
        <dbReference type="ARBA" id="ARBA00023315"/>
    </source>
</evidence>
<dbReference type="Pfam" id="PF00583">
    <property type="entry name" value="Acetyltransf_1"/>
    <property type="match status" value="1"/>
</dbReference>
<keyword evidence="1" id="KW-0808">Transferase</keyword>
<evidence type="ECO:0000259" key="3">
    <source>
        <dbReference type="PROSITE" id="PS51186"/>
    </source>
</evidence>
<name>A0A8J3J578_9ACTN</name>
<dbReference type="GO" id="GO:0016747">
    <property type="term" value="F:acyltransferase activity, transferring groups other than amino-acyl groups"/>
    <property type="evidence" value="ECO:0007669"/>
    <property type="project" value="InterPro"/>
</dbReference>
<sequence length="161" mass="17583">MTPLCIEPGDLTSPDVRALLAEHLTDMYATSPPESVHALDTEALQVPEVTFWTVRKAGVLLGCGALRRLTAEHGEIKSMRTARHARGTGVASRLLDHITAEARRRGYARLSLETGAQPYFAPARRLYRGRGFVDCAPFGDYAPDPNSVFLTLPLGGTPVRR</sequence>
<organism evidence="4 5">
    <name type="scientific">Actinocatenispora rupis</name>
    <dbReference type="NCBI Taxonomy" id="519421"/>
    <lineage>
        <taxon>Bacteria</taxon>
        <taxon>Bacillati</taxon>
        <taxon>Actinomycetota</taxon>
        <taxon>Actinomycetes</taxon>
        <taxon>Micromonosporales</taxon>
        <taxon>Micromonosporaceae</taxon>
        <taxon>Actinocatenispora</taxon>
    </lineage>
</organism>
<dbReference type="Proteomes" id="UP000612808">
    <property type="component" value="Unassembled WGS sequence"/>
</dbReference>
<dbReference type="InterPro" id="IPR000182">
    <property type="entry name" value="GNAT_dom"/>
</dbReference>
<dbReference type="EMBL" id="BOMB01000035">
    <property type="protein sequence ID" value="GID14970.1"/>
    <property type="molecule type" value="Genomic_DNA"/>
</dbReference>
<keyword evidence="2" id="KW-0012">Acyltransferase</keyword>
<accession>A0A8J3J578</accession>
<dbReference type="PANTHER" id="PTHR43877">
    <property type="entry name" value="AMINOALKYLPHOSPHONATE N-ACETYLTRANSFERASE-RELATED-RELATED"/>
    <property type="match status" value="1"/>
</dbReference>
<evidence type="ECO:0000256" key="1">
    <source>
        <dbReference type="ARBA" id="ARBA00022679"/>
    </source>
</evidence>
<dbReference type="AlphaFoldDB" id="A0A8J3J578"/>
<dbReference type="SUPFAM" id="SSF55729">
    <property type="entry name" value="Acyl-CoA N-acyltransferases (Nat)"/>
    <property type="match status" value="1"/>
</dbReference>
<dbReference type="InterPro" id="IPR016181">
    <property type="entry name" value="Acyl_CoA_acyltransferase"/>
</dbReference>
<comment type="caution">
    <text evidence="4">The sequence shown here is derived from an EMBL/GenBank/DDBJ whole genome shotgun (WGS) entry which is preliminary data.</text>
</comment>
<dbReference type="CDD" id="cd04301">
    <property type="entry name" value="NAT_SF"/>
    <property type="match status" value="1"/>
</dbReference>
<evidence type="ECO:0000313" key="4">
    <source>
        <dbReference type="EMBL" id="GID14970.1"/>
    </source>
</evidence>
<keyword evidence="5" id="KW-1185">Reference proteome</keyword>
<reference evidence="4" key="1">
    <citation type="submission" date="2021-01" db="EMBL/GenBank/DDBJ databases">
        <title>Whole genome shotgun sequence of Actinocatenispora rupis NBRC 107355.</title>
        <authorList>
            <person name="Komaki H."/>
            <person name="Tamura T."/>
        </authorList>
    </citation>
    <scope>NUCLEOTIDE SEQUENCE</scope>
    <source>
        <strain evidence="4">NBRC 107355</strain>
    </source>
</reference>
<gene>
    <name evidence="4" type="ORF">Aru02nite_58590</name>
</gene>